<dbReference type="InterPro" id="IPR001752">
    <property type="entry name" value="Kinesin_motor_dom"/>
</dbReference>
<keyword evidence="1 2" id="KW-0505">Motor protein</keyword>
<dbReference type="InterPro" id="IPR027640">
    <property type="entry name" value="Kinesin-like_fam"/>
</dbReference>
<dbReference type="PANTHER" id="PTHR47968">
    <property type="entry name" value="CENTROMERE PROTEIN E"/>
    <property type="match status" value="1"/>
</dbReference>
<organism evidence="4">
    <name type="scientific">Opuntia streptacantha</name>
    <name type="common">Prickly pear cactus</name>
    <name type="synonym">Opuntia cardona</name>
    <dbReference type="NCBI Taxonomy" id="393608"/>
    <lineage>
        <taxon>Eukaryota</taxon>
        <taxon>Viridiplantae</taxon>
        <taxon>Streptophyta</taxon>
        <taxon>Embryophyta</taxon>
        <taxon>Tracheophyta</taxon>
        <taxon>Spermatophyta</taxon>
        <taxon>Magnoliopsida</taxon>
        <taxon>eudicotyledons</taxon>
        <taxon>Gunneridae</taxon>
        <taxon>Pentapetalae</taxon>
        <taxon>Caryophyllales</taxon>
        <taxon>Cactineae</taxon>
        <taxon>Cactaceae</taxon>
        <taxon>Opuntioideae</taxon>
        <taxon>Opuntia</taxon>
    </lineage>
</organism>
<dbReference type="GO" id="GO:0016787">
    <property type="term" value="F:hydrolase activity"/>
    <property type="evidence" value="ECO:0007669"/>
    <property type="project" value="UniProtKB-KW"/>
</dbReference>
<dbReference type="PANTHER" id="PTHR47968:SF18">
    <property type="entry name" value="KINESIN-LIKE PROTEIN KIN-7F"/>
    <property type="match status" value="1"/>
</dbReference>
<dbReference type="Gene3D" id="3.40.850.10">
    <property type="entry name" value="Kinesin motor domain"/>
    <property type="match status" value="1"/>
</dbReference>
<evidence type="ECO:0000256" key="2">
    <source>
        <dbReference type="PROSITE-ProRule" id="PRU00283"/>
    </source>
</evidence>
<dbReference type="EMBL" id="GISG01202145">
    <property type="protein sequence ID" value="MBA4658870.1"/>
    <property type="molecule type" value="Transcribed_RNA"/>
</dbReference>
<dbReference type="InterPro" id="IPR027417">
    <property type="entry name" value="P-loop_NTPase"/>
</dbReference>
<dbReference type="EC" id="3.6.1.3" evidence="4"/>
<sequence length="204" mass="23203">MGAIHGEELNKSGKTLGREEKILVLVILRPLSEKELSNNEVTDWECINESTVLYRNSLQERFGLPTAYSYELDRVFSGDCTTKQVYEEGTKEIALSVVSGINSSVFAYGQTSSGKTYTMRGITEYTVADIYDYIQRHEERAFVLKFSAMEIYNENVRDLLSSDNTSLRILDDPEKGTIVEKLTEETVMDWNHLKKLMSICEGNI</sequence>
<name>A0A7C9A625_OPUST</name>
<dbReference type="GO" id="GO:0007018">
    <property type="term" value="P:microtubule-based movement"/>
    <property type="evidence" value="ECO:0007669"/>
    <property type="project" value="InterPro"/>
</dbReference>
<keyword evidence="2" id="KW-0547">Nucleotide-binding</keyword>
<protein>
    <submittedName>
        <fullName evidence="4">Adenosinetriphosphatase</fullName>
        <ecNumber evidence="4">3.6.1.3</ecNumber>
    </submittedName>
</protein>
<keyword evidence="2" id="KW-0067">ATP-binding</keyword>
<dbReference type="InterPro" id="IPR036961">
    <property type="entry name" value="Kinesin_motor_dom_sf"/>
</dbReference>
<dbReference type="GO" id="GO:0003777">
    <property type="term" value="F:microtubule motor activity"/>
    <property type="evidence" value="ECO:0007669"/>
    <property type="project" value="InterPro"/>
</dbReference>
<evidence type="ECO:0000259" key="3">
    <source>
        <dbReference type="PROSITE" id="PS50067"/>
    </source>
</evidence>
<proteinExistence type="inferred from homology"/>
<accession>A0A7C9A625</accession>
<evidence type="ECO:0000313" key="4">
    <source>
        <dbReference type="EMBL" id="MBA4658870.1"/>
    </source>
</evidence>
<dbReference type="SMART" id="SM00129">
    <property type="entry name" value="KISc"/>
    <property type="match status" value="1"/>
</dbReference>
<dbReference type="SUPFAM" id="SSF52540">
    <property type="entry name" value="P-loop containing nucleoside triphosphate hydrolases"/>
    <property type="match status" value="1"/>
</dbReference>
<comment type="similarity">
    <text evidence="2">Belongs to the TRAFAC class myosin-kinesin ATPase superfamily. Kinesin family.</text>
</comment>
<reference evidence="4" key="2">
    <citation type="submission" date="2020-07" db="EMBL/GenBank/DDBJ databases">
        <authorList>
            <person name="Vera ALvarez R."/>
            <person name="Arias-Moreno D.M."/>
            <person name="Jimenez-Jacinto V."/>
            <person name="Jimenez-Bremont J.F."/>
            <person name="Swaminathan K."/>
            <person name="Moose S.P."/>
            <person name="Guerrero-Gonzalez M.L."/>
            <person name="Marino-Ramirez L."/>
            <person name="Landsman D."/>
            <person name="Rodriguez-Kessler M."/>
            <person name="Delgado-Sanchez P."/>
        </authorList>
    </citation>
    <scope>NUCLEOTIDE SEQUENCE</scope>
    <source>
        <tissue evidence="4">Cladode</tissue>
    </source>
</reference>
<keyword evidence="4" id="KW-0378">Hydrolase</keyword>
<dbReference type="Pfam" id="PF00225">
    <property type="entry name" value="Kinesin"/>
    <property type="match status" value="1"/>
</dbReference>
<feature type="domain" description="Kinesin motor" evidence="3">
    <location>
        <begin position="21"/>
        <end position="204"/>
    </location>
</feature>
<evidence type="ECO:0000256" key="1">
    <source>
        <dbReference type="ARBA" id="ARBA00023175"/>
    </source>
</evidence>
<reference evidence="4" key="1">
    <citation type="journal article" date="2013" name="J. Plant Res.">
        <title>Effect of fungi and light on seed germination of three Opuntia species from semiarid lands of central Mexico.</title>
        <authorList>
            <person name="Delgado-Sanchez P."/>
            <person name="Jimenez-Bremont J.F."/>
            <person name="Guerrero-Gonzalez Mde L."/>
            <person name="Flores J."/>
        </authorList>
    </citation>
    <scope>NUCLEOTIDE SEQUENCE</scope>
    <source>
        <tissue evidence="4">Cladode</tissue>
    </source>
</reference>
<dbReference type="AlphaFoldDB" id="A0A7C9A625"/>
<dbReference type="GO" id="GO:0008017">
    <property type="term" value="F:microtubule binding"/>
    <property type="evidence" value="ECO:0007669"/>
    <property type="project" value="InterPro"/>
</dbReference>
<feature type="binding site" evidence="2">
    <location>
        <begin position="109"/>
        <end position="116"/>
    </location>
    <ligand>
        <name>ATP</name>
        <dbReference type="ChEBI" id="CHEBI:30616"/>
    </ligand>
</feature>
<dbReference type="PROSITE" id="PS50067">
    <property type="entry name" value="KINESIN_MOTOR_2"/>
    <property type="match status" value="1"/>
</dbReference>
<dbReference type="GO" id="GO:0005524">
    <property type="term" value="F:ATP binding"/>
    <property type="evidence" value="ECO:0007669"/>
    <property type="project" value="UniProtKB-UniRule"/>
</dbReference>